<organism evidence="10 11">
    <name type="scientific">Moellerella wisconsensis</name>
    <dbReference type="NCBI Taxonomy" id="158849"/>
    <lineage>
        <taxon>Bacteria</taxon>
        <taxon>Pseudomonadati</taxon>
        <taxon>Pseudomonadota</taxon>
        <taxon>Gammaproteobacteria</taxon>
        <taxon>Enterobacterales</taxon>
        <taxon>Morganellaceae</taxon>
        <taxon>Moellerella</taxon>
    </lineage>
</organism>
<comment type="similarity">
    <text evidence="2">Belongs to the UPF0702 family.</text>
</comment>
<keyword evidence="5 7" id="KW-1133">Transmembrane helix</keyword>
<accession>A0A9Q8Q0I7</accession>
<evidence type="ECO:0000256" key="2">
    <source>
        <dbReference type="ARBA" id="ARBA00006448"/>
    </source>
</evidence>
<evidence type="ECO:0000256" key="1">
    <source>
        <dbReference type="ARBA" id="ARBA00004651"/>
    </source>
</evidence>
<keyword evidence="4 7" id="KW-0812">Transmembrane</keyword>
<evidence type="ECO:0000256" key="5">
    <source>
        <dbReference type="ARBA" id="ARBA00022989"/>
    </source>
</evidence>
<evidence type="ECO:0000259" key="9">
    <source>
        <dbReference type="Pfam" id="PF20730"/>
    </source>
</evidence>
<name>A0A9Q8Q0I7_9GAMM</name>
<keyword evidence="6 7" id="KW-0472">Membrane</keyword>
<evidence type="ECO:0000313" key="10">
    <source>
        <dbReference type="EMBL" id="UNH30210.1"/>
    </source>
</evidence>
<comment type="subcellular location">
    <subcellularLocation>
        <location evidence="1">Cell membrane</location>
        <topology evidence="1">Multi-pass membrane protein</topology>
    </subcellularLocation>
</comment>
<dbReference type="EMBL" id="CP093245">
    <property type="protein sequence ID" value="UNH30210.1"/>
    <property type="molecule type" value="Genomic_DNA"/>
</dbReference>
<feature type="domain" description="YetF-like N-terminal transmembrane" evidence="9">
    <location>
        <begin position="5"/>
        <end position="80"/>
    </location>
</feature>
<evidence type="ECO:0000256" key="3">
    <source>
        <dbReference type="ARBA" id="ARBA00022475"/>
    </source>
</evidence>
<evidence type="ECO:0000259" key="8">
    <source>
        <dbReference type="Pfam" id="PF04239"/>
    </source>
</evidence>
<feature type="transmembrane region" description="Helical" evidence="7">
    <location>
        <begin position="6"/>
        <end position="25"/>
    </location>
</feature>
<protein>
    <submittedName>
        <fullName evidence="10">DUF421 domain-containing protein</fullName>
    </submittedName>
</protein>
<sequence>MTYYYALVIVKFFIGFTIVITHMNLSGKTQLSQMTPIDFIGNFVLGGIIGGVIYSDSIPLHQYIILLFIGVIFISLLNYLTKKFNFFRSVTIGDPIPIIKNGNFLMDNILEKSNKIDILNLISRLHAQGINAFQEIYYAQIEPDGQLTVICDKSKMPSVILMKDGEIRVAALDKIGKDKEWIQQQIKQHNIQKIEDIFLAEYWNDKVSFILTDGKINRTNEE</sequence>
<feature type="transmembrane region" description="Helical" evidence="7">
    <location>
        <begin position="37"/>
        <end position="54"/>
    </location>
</feature>
<proteinExistence type="inferred from homology"/>
<feature type="domain" description="YetF C-terminal" evidence="8">
    <location>
        <begin position="82"/>
        <end position="203"/>
    </location>
</feature>
<dbReference type="Pfam" id="PF04239">
    <property type="entry name" value="DUF421"/>
    <property type="match status" value="1"/>
</dbReference>
<dbReference type="AlphaFoldDB" id="A0A9Q8Q0I7"/>
<keyword evidence="3" id="KW-1003">Cell membrane</keyword>
<dbReference type="InterPro" id="IPR007353">
    <property type="entry name" value="DUF421"/>
</dbReference>
<dbReference type="RefSeq" id="WP_241540552.1">
    <property type="nucleotide sequence ID" value="NZ_CAWQWH010000001.1"/>
</dbReference>
<dbReference type="GO" id="GO:0005886">
    <property type="term" value="C:plasma membrane"/>
    <property type="evidence" value="ECO:0007669"/>
    <property type="project" value="UniProtKB-SubCell"/>
</dbReference>
<dbReference type="InterPro" id="IPR023090">
    <property type="entry name" value="UPF0702_alpha/beta_dom_sf"/>
</dbReference>
<evidence type="ECO:0000256" key="6">
    <source>
        <dbReference type="ARBA" id="ARBA00023136"/>
    </source>
</evidence>
<dbReference type="InterPro" id="IPR048454">
    <property type="entry name" value="YetF_N"/>
</dbReference>
<dbReference type="PANTHER" id="PTHR34582">
    <property type="entry name" value="UPF0702 TRANSMEMBRANE PROTEIN YCAP"/>
    <property type="match status" value="1"/>
</dbReference>
<evidence type="ECO:0000313" key="11">
    <source>
        <dbReference type="Proteomes" id="UP000829116"/>
    </source>
</evidence>
<dbReference type="Pfam" id="PF20730">
    <property type="entry name" value="YetF_N"/>
    <property type="match status" value="1"/>
</dbReference>
<gene>
    <name evidence="10" type="ORF">MNY72_12795</name>
</gene>
<evidence type="ECO:0000256" key="7">
    <source>
        <dbReference type="SAM" id="Phobius"/>
    </source>
</evidence>
<feature type="transmembrane region" description="Helical" evidence="7">
    <location>
        <begin position="60"/>
        <end position="80"/>
    </location>
</feature>
<dbReference type="Proteomes" id="UP000829116">
    <property type="component" value="Chromosome"/>
</dbReference>
<dbReference type="PANTHER" id="PTHR34582:SF6">
    <property type="entry name" value="UPF0702 TRANSMEMBRANE PROTEIN YCAP"/>
    <property type="match status" value="1"/>
</dbReference>
<evidence type="ECO:0000256" key="4">
    <source>
        <dbReference type="ARBA" id="ARBA00022692"/>
    </source>
</evidence>
<reference evidence="10" key="1">
    <citation type="submission" date="2022-03" db="EMBL/GenBank/DDBJ databases">
        <title>ESBL-producing Moellerella wisconsensis and Escherichia marmotae isolated from wild game meat.</title>
        <authorList>
            <person name="Biggel M."/>
        </authorList>
    </citation>
    <scope>NUCLEOTIDE SEQUENCE</scope>
    <source>
        <strain evidence="10">W51</strain>
    </source>
</reference>
<dbReference type="Gene3D" id="3.30.240.20">
    <property type="entry name" value="bsu07140 like domains"/>
    <property type="match status" value="2"/>
</dbReference>